<dbReference type="GO" id="GO:0005886">
    <property type="term" value="C:plasma membrane"/>
    <property type="evidence" value="ECO:0007669"/>
    <property type="project" value="UniProtKB-SubCell"/>
</dbReference>
<evidence type="ECO:0000256" key="3">
    <source>
        <dbReference type="ARBA" id="ARBA00022475"/>
    </source>
</evidence>
<organism evidence="9 10">
    <name type="scientific">Thermocrispum agreste</name>
    <dbReference type="NCBI Taxonomy" id="37925"/>
    <lineage>
        <taxon>Bacteria</taxon>
        <taxon>Bacillati</taxon>
        <taxon>Actinomycetota</taxon>
        <taxon>Actinomycetes</taxon>
        <taxon>Pseudonocardiales</taxon>
        <taxon>Pseudonocardiaceae</taxon>
        <taxon>Thermocrispum</taxon>
    </lineage>
</organism>
<dbReference type="PANTHER" id="PTHR33406">
    <property type="entry name" value="MEMBRANE PROTEIN MJ1562-RELATED"/>
    <property type="match status" value="1"/>
</dbReference>
<feature type="transmembrane region" description="Helical" evidence="7">
    <location>
        <begin position="276"/>
        <end position="300"/>
    </location>
</feature>
<keyword evidence="4 7" id="KW-0812">Transmembrane</keyword>
<dbReference type="Pfam" id="PF03176">
    <property type="entry name" value="MMPL"/>
    <property type="match status" value="2"/>
</dbReference>
<dbReference type="EMBL" id="QGUI02000057">
    <property type="protein sequence ID" value="MFO7191890.1"/>
    <property type="molecule type" value="Genomic_DNA"/>
</dbReference>
<feature type="domain" description="SSD" evidence="8">
    <location>
        <begin position="548"/>
        <end position="676"/>
    </location>
</feature>
<evidence type="ECO:0000256" key="5">
    <source>
        <dbReference type="ARBA" id="ARBA00022989"/>
    </source>
</evidence>
<accession>A0ABD6FCV8</accession>
<evidence type="ECO:0000256" key="7">
    <source>
        <dbReference type="SAM" id="Phobius"/>
    </source>
</evidence>
<feature type="transmembrane region" description="Helical" evidence="7">
    <location>
        <begin position="18"/>
        <end position="39"/>
    </location>
</feature>
<feature type="transmembrane region" description="Helical" evidence="7">
    <location>
        <begin position="646"/>
        <end position="666"/>
    </location>
</feature>
<gene>
    <name evidence="9" type="ORF">DIU77_006560</name>
</gene>
<comment type="similarity">
    <text evidence="2">Belongs to the resistance-nodulation-cell division (RND) (TC 2.A.6) family. MmpL subfamily.</text>
</comment>
<evidence type="ECO:0000313" key="10">
    <source>
        <dbReference type="Proteomes" id="UP000249324"/>
    </source>
</evidence>
<feature type="transmembrane region" description="Helical" evidence="7">
    <location>
        <begin position="312"/>
        <end position="334"/>
    </location>
</feature>
<dbReference type="PANTHER" id="PTHR33406:SF6">
    <property type="entry name" value="MEMBRANE PROTEIN YDGH-RELATED"/>
    <property type="match status" value="1"/>
</dbReference>
<evidence type="ECO:0000256" key="1">
    <source>
        <dbReference type="ARBA" id="ARBA00004651"/>
    </source>
</evidence>
<feature type="transmembrane region" description="Helical" evidence="7">
    <location>
        <begin position="370"/>
        <end position="389"/>
    </location>
</feature>
<dbReference type="Gene3D" id="1.20.1640.10">
    <property type="entry name" value="Multidrug efflux transporter AcrB transmembrane domain"/>
    <property type="match status" value="2"/>
</dbReference>
<feature type="transmembrane region" description="Helical" evidence="7">
    <location>
        <begin position="521"/>
        <end position="538"/>
    </location>
</feature>
<keyword evidence="6 7" id="KW-0472">Membrane</keyword>
<comment type="caution">
    <text evidence="9">The sequence shown here is derived from an EMBL/GenBank/DDBJ whole genome shotgun (WGS) entry which is preliminary data.</text>
</comment>
<feature type="transmembrane region" description="Helical" evidence="7">
    <location>
        <begin position="578"/>
        <end position="598"/>
    </location>
</feature>
<keyword evidence="3" id="KW-1003">Cell membrane</keyword>
<feature type="transmembrane region" description="Helical" evidence="7">
    <location>
        <begin position="172"/>
        <end position="196"/>
    </location>
</feature>
<dbReference type="PROSITE" id="PS50156">
    <property type="entry name" value="SSD"/>
    <property type="match status" value="1"/>
</dbReference>
<dbReference type="SUPFAM" id="SSF82866">
    <property type="entry name" value="Multidrug efflux transporter AcrB transmembrane domain"/>
    <property type="match status" value="2"/>
</dbReference>
<evidence type="ECO:0000256" key="2">
    <source>
        <dbReference type="ARBA" id="ARBA00010157"/>
    </source>
</evidence>
<feature type="transmembrane region" description="Helical" evidence="7">
    <location>
        <begin position="236"/>
        <end position="255"/>
    </location>
</feature>
<name>A0ABD6FCV8_9PSEU</name>
<evidence type="ECO:0000256" key="4">
    <source>
        <dbReference type="ARBA" id="ARBA00022692"/>
    </source>
</evidence>
<evidence type="ECO:0000313" key="9">
    <source>
        <dbReference type="EMBL" id="MFO7191890.1"/>
    </source>
</evidence>
<reference evidence="9 10" key="1">
    <citation type="journal article" date="2021" name="BMC Genomics">
        <title>Genome-resolved metagenome and metatranscriptome analyses of thermophilic composting reveal key bacterial players and their metabolic interactions.</title>
        <authorList>
            <person name="Braga L.P.P."/>
            <person name="Pereira R.V."/>
            <person name="Martins L.F."/>
            <person name="Moura L.M.S."/>
            <person name="Sanchez F.B."/>
            <person name="Patane J.S.L."/>
            <person name="da Silva A.M."/>
            <person name="Setubal J.C."/>
        </authorList>
    </citation>
    <scope>NUCLEOTIDE SEQUENCE [LARGE SCALE GENOMIC DNA]</scope>
    <source>
        <strain evidence="9">ZC4RG45</strain>
    </source>
</reference>
<comment type="subcellular location">
    <subcellularLocation>
        <location evidence="1">Cell membrane</location>
        <topology evidence="1">Multi-pass membrane protein</topology>
    </subcellularLocation>
</comment>
<dbReference type="AlphaFoldDB" id="A0ABD6FCV8"/>
<dbReference type="InterPro" id="IPR000731">
    <property type="entry name" value="SSD"/>
</dbReference>
<dbReference type="InterPro" id="IPR050545">
    <property type="entry name" value="Mycobact_MmpL"/>
</dbReference>
<evidence type="ECO:0000259" key="8">
    <source>
        <dbReference type="PROSITE" id="PS50156"/>
    </source>
</evidence>
<feature type="transmembrane region" description="Helical" evidence="7">
    <location>
        <begin position="203"/>
        <end position="224"/>
    </location>
</feature>
<keyword evidence="5 7" id="KW-1133">Transmembrane helix</keyword>
<proteinExistence type="inferred from homology"/>
<evidence type="ECO:0000256" key="6">
    <source>
        <dbReference type="ARBA" id="ARBA00023136"/>
    </source>
</evidence>
<feature type="transmembrane region" description="Helical" evidence="7">
    <location>
        <begin position="619"/>
        <end position="640"/>
    </location>
</feature>
<dbReference type="InterPro" id="IPR004869">
    <property type="entry name" value="MMPL_dom"/>
</dbReference>
<protein>
    <submittedName>
        <fullName evidence="9">MMPL family transporter</fullName>
    </submittedName>
</protein>
<dbReference type="Proteomes" id="UP000249324">
    <property type="component" value="Unassembled WGS sequence"/>
</dbReference>
<sequence length="709" mass="74043">MGGTVGERQKKRTSTARWLIPALLIIGWLLVGGFGGPYAGKLSEVAENGNEAFLPESAESTDANALARQFSDSDAVPAIVVAERDGKVTAADRAYLAEFGERAAGVEGVGRTSPPLPSEDGEALQLIVPIEADADIGVAVDELRELTERDKPAGLTVLVTGPAALGADLGEAFAGIDGLLLLVAGGVVALILILVYRSPLLPFLVLLSGVFALSLSSLAVYLLTDADVIDLNGQSQGILFILVFGAATDYALLLVSRYREELRDTPDRLTAMRTALRATIEPIAASAGTVIAGVLCLLISDLRSNSGLGPVAAIGIAASLLASTTFLPALLAVFGRVAFWPFRPTLGSPHPETGSLWGRVATGVDKRPRLVWVVSTLILVAAAAFLPQLKASGTAETDYFLGEVDSVAGQEVLNEHFVAGAGNPTVIIAKAGYLDEVADAAQVDGVAEVEPVQQGGRPRVEQGMVMLEATLSDPPDSTRAVDTVERLRAAVHAVDGADAKVGGRTAVLLDTQNISSHDRTVIIPLVLLVIFVLLAALLRALLAPLLLIATVVLSFAATMGISAIVFNEILGFPGADPVVPLFGFVFLVALGIDYNIFLMTRVREEALRSGNREGVRRGLTITGGVITSAGVVLAATFAALSVIPLLFLAQIAFIVAFGVLLDTFLVRSLLVPALALDIGPRIWWPSRLAKAGQPARPPATAEDLTTGSR</sequence>
<feature type="transmembrane region" description="Helical" evidence="7">
    <location>
        <begin position="545"/>
        <end position="566"/>
    </location>
</feature>